<keyword evidence="1" id="KW-0418">Kinase</keyword>
<dbReference type="InterPro" id="IPR005338">
    <property type="entry name" value="Anhydro_N_Ac-Mur_kinase"/>
</dbReference>
<dbReference type="AlphaFoldDB" id="F4MN69"/>
<accession>F4MN69</accession>
<dbReference type="GO" id="GO:0006040">
    <property type="term" value="P:amino sugar metabolic process"/>
    <property type="evidence" value="ECO:0007669"/>
    <property type="project" value="InterPro"/>
</dbReference>
<dbReference type="PANTHER" id="PTHR30605:SF0">
    <property type="entry name" value="ANHYDRO-N-ACETYLMURAMIC ACID KINASE"/>
    <property type="match status" value="1"/>
</dbReference>
<dbReference type="NCBIfam" id="NF007144">
    <property type="entry name" value="PRK09585.2-3"/>
    <property type="match status" value="1"/>
</dbReference>
<reference evidence="1" key="2">
    <citation type="journal article" date="2012" name="Environ. Microbiol.">
        <title>Genomic content of uncultured Bacteroidetes from contrasting oceanic provinces in the North Atlantic Ocean.</title>
        <authorList>
            <person name="Gomez-Pereira P.R."/>
            <person name="Schuler M."/>
            <person name="Fuchs B.M."/>
            <person name="Bennke C."/>
            <person name="Teeling H."/>
            <person name="Waldmann J."/>
            <person name="Richter M."/>
            <person name="Barbe V."/>
            <person name="Bataille E."/>
            <person name="Glockner F.O."/>
            <person name="Amann R."/>
        </authorList>
    </citation>
    <scope>NUCLEOTIDE SEQUENCE</scope>
</reference>
<organism evidence="1">
    <name type="scientific">uncultured Flavobacteriia bacterium</name>
    <dbReference type="NCBI Taxonomy" id="212695"/>
    <lineage>
        <taxon>Bacteria</taxon>
        <taxon>Pseudomonadati</taxon>
        <taxon>Bacteroidota</taxon>
        <taxon>Flavobacteriia</taxon>
        <taxon>environmental samples</taxon>
    </lineage>
</organism>
<dbReference type="EMBL" id="FQ032828">
    <property type="protein sequence ID" value="CBL87582.1"/>
    <property type="molecule type" value="Genomic_DNA"/>
</dbReference>
<evidence type="ECO:0000313" key="1">
    <source>
        <dbReference type="EMBL" id="CBL87582.1"/>
    </source>
</evidence>
<dbReference type="GO" id="GO:0016773">
    <property type="term" value="F:phosphotransferase activity, alcohol group as acceptor"/>
    <property type="evidence" value="ECO:0007669"/>
    <property type="project" value="InterPro"/>
</dbReference>
<dbReference type="GO" id="GO:0009254">
    <property type="term" value="P:peptidoglycan turnover"/>
    <property type="evidence" value="ECO:0007669"/>
    <property type="project" value="InterPro"/>
</dbReference>
<reference evidence="1" key="1">
    <citation type="submission" date="2010-05" db="EMBL/GenBank/DDBJ databases">
        <authorList>
            <person name="Genoscope - CEA"/>
        </authorList>
    </citation>
    <scope>NUCLEOTIDE SEQUENCE</scope>
</reference>
<dbReference type="EC" id="2.7.1.-" evidence="1"/>
<protein>
    <submittedName>
        <fullName evidence="1">Anhydro-N-acetylmuramic acid kinase</fullName>
        <ecNumber evidence="1">2.7.1.-</ecNumber>
    </submittedName>
</protein>
<dbReference type="Pfam" id="PF03702">
    <property type="entry name" value="AnmK"/>
    <property type="match status" value="1"/>
</dbReference>
<dbReference type="SUPFAM" id="SSF53067">
    <property type="entry name" value="Actin-like ATPase domain"/>
    <property type="match status" value="1"/>
</dbReference>
<name>F4MN69_9BACT</name>
<dbReference type="GO" id="GO:0005524">
    <property type="term" value="F:ATP binding"/>
    <property type="evidence" value="ECO:0007669"/>
    <property type="project" value="InterPro"/>
</dbReference>
<dbReference type="GO" id="GO:0016301">
    <property type="term" value="F:kinase activity"/>
    <property type="evidence" value="ECO:0007669"/>
    <property type="project" value="UniProtKB-KW"/>
</dbReference>
<proteinExistence type="predicted"/>
<gene>
    <name evidence="1" type="primary">anmK</name>
    <name evidence="1" type="ORF">S18_920_0021</name>
</gene>
<dbReference type="Gene3D" id="3.30.420.40">
    <property type="match status" value="2"/>
</dbReference>
<dbReference type="InterPro" id="IPR043129">
    <property type="entry name" value="ATPase_NBD"/>
</dbReference>
<sequence length="371" mass="41856">MAPAIYCRGFFLYLTQMMKIKNSYNVIGVMSGTSLDGVDICFCNFSFENDKWNFLIHNTETVSYEKNWVSKLSNAHYIAQSELKKLDIEYTYYLSSIILDFISKNQINNIDFISSHGHTVLHQPNKKITYQIGNRVELNKSTNITVVCDFRVQDVRLGGQGAPLVPVGDLLLFKDFSHCLNLGGFSNISIKSNKSIIAYDVCPVNIVLNKYSRLNGVDFDLDGKISENGRTNNNLLKSLNQLSYYNSNHPKSLGIEWVENTIFPLIDTYNLSAEDILRTFVEHIAIQISDNLKGTNLRILITGGGVKNKFLMKRIKKLSNHNFETISENITDYKEALIFGFLGVLKIRNEKNCLKSVTGANADHSSGVIFG</sequence>
<keyword evidence="1" id="KW-0808">Transferase</keyword>
<dbReference type="PANTHER" id="PTHR30605">
    <property type="entry name" value="ANHYDRO-N-ACETYLMURAMIC ACID KINASE"/>
    <property type="match status" value="1"/>
</dbReference>